<name>A0AAE1MJ72_9FABA</name>
<evidence type="ECO:0000256" key="1">
    <source>
        <dbReference type="SAM" id="MobiDB-lite"/>
    </source>
</evidence>
<protein>
    <submittedName>
        <fullName evidence="2">Uncharacterized protein</fullName>
    </submittedName>
</protein>
<evidence type="ECO:0000313" key="3">
    <source>
        <dbReference type="Proteomes" id="UP001293593"/>
    </source>
</evidence>
<comment type="caution">
    <text evidence="2">The sequence shown here is derived from an EMBL/GenBank/DDBJ whole genome shotgun (WGS) entry which is preliminary data.</text>
</comment>
<reference evidence="2" key="1">
    <citation type="submission" date="2023-10" db="EMBL/GenBank/DDBJ databases">
        <title>Chromosome-level genome of the transformable northern wattle, Acacia crassicarpa.</title>
        <authorList>
            <person name="Massaro I."/>
            <person name="Sinha N.R."/>
            <person name="Poethig S."/>
            <person name="Leichty A.R."/>
        </authorList>
    </citation>
    <scope>NUCLEOTIDE SEQUENCE</scope>
    <source>
        <strain evidence="2">Acra3RX</strain>
        <tissue evidence="2">Leaf</tissue>
    </source>
</reference>
<gene>
    <name evidence="2" type="ORF">QN277_027931</name>
</gene>
<proteinExistence type="predicted"/>
<feature type="region of interest" description="Disordered" evidence="1">
    <location>
        <begin position="38"/>
        <end position="59"/>
    </location>
</feature>
<dbReference type="Proteomes" id="UP001293593">
    <property type="component" value="Unassembled WGS sequence"/>
</dbReference>
<accession>A0AAE1MJ72</accession>
<dbReference type="AlphaFoldDB" id="A0AAE1MJ72"/>
<dbReference type="EMBL" id="JAWXYG010000009">
    <property type="protein sequence ID" value="KAK4262361.1"/>
    <property type="molecule type" value="Genomic_DNA"/>
</dbReference>
<evidence type="ECO:0000313" key="2">
    <source>
        <dbReference type="EMBL" id="KAK4262361.1"/>
    </source>
</evidence>
<organism evidence="2 3">
    <name type="scientific">Acacia crassicarpa</name>
    <name type="common">northern wattle</name>
    <dbReference type="NCBI Taxonomy" id="499986"/>
    <lineage>
        <taxon>Eukaryota</taxon>
        <taxon>Viridiplantae</taxon>
        <taxon>Streptophyta</taxon>
        <taxon>Embryophyta</taxon>
        <taxon>Tracheophyta</taxon>
        <taxon>Spermatophyta</taxon>
        <taxon>Magnoliopsida</taxon>
        <taxon>eudicotyledons</taxon>
        <taxon>Gunneridae</taxon>
        <taxon>Pentapetalae</taxon>
        <taxon>rosids</taxon>
        <taxon>fabids</taxon>
        <taxon>Fabales</taxon>
        <taxon>Fabaceae</taxon>
        <taxon>Caesalpinioideae</taxon>
        <taxon>mimosoid clade</taxon>
        <taxon>Acacieae</taxon>
        <taxon>Acacia</taxon>
    </lineage>
</organism>
<sequence>MVWKENLSSSGESTHQQLDIDRSRLIWIWPHPLPRRRGKPLTALSPDRPSGLQLGKGYMNSGIPNSSATFIVNPITSSETMQLTGGTSSKPPAAHRRFRIPRLFSGGNPSEMALKRKLGRPLAESRLLELSKREKLKWVRTKMT</sequence>
<keyword evidence="3" id="KW-1185">Reference proteome</keyword>